<feature type="region of interest" description="Disordered" evidence="1">
    <location>
        <begin position="166"/>
        <end position="205"/>
    </location>
</feature>
<proteinExistence type="predicted"/>
<comment type="caution">
    <text evidence="2">The sequence shown here is derived from an EMBL/GenBank/DDBJ whole genome shotgun (WGS) entry which is preliminary data.</text>
</comment>
<reference evidence="2 3" key="1">
    <citation type="journal article" date="2024" name="J Genomics">
        <title>Draft genome sequencing and assembly of Favolaschia claudopus CIRM-BRFM 2984 isolated from oak limbs.</title>
        <authorList>
            <person name="Navarro D."/>
            <person name="Drula E."/>
            <person name="Chaduli D."/>
            <person name="Cazenave R."/>
            <person name="Ahrendt S."/>
            <person name="Wang J."/>
            <person name="Lipzen A."/>
            <person name="Daum C."/>
            <person name="Barry K."/>
            <person name="Grigoriev I.V."/>
            <person name="Favel A."/>
            <person name="Rosso M.N."/>
            <person name="Martin F."/>
        </authorList>
    </citation>
    <scope>NUCLEOTIDE SEQUENCE [LARGE SCALE GENOMIC DNA]</scope>
    <source>
        <strain evidence="2 3">CIRM-BRFM 2984</strain>
    </source>
</reference>
<dbReference type="Proteomes" id="UP001362999">
    <property type="component" value="Unassembled WGS sequence"/>
</dbReference>
<dbReference type="EMBL" id="JAWWNJ010000209">
    <property type="protein sequence ID" value="KAK6971559.1"/>
    <property type="molecule type" value="Genomic_DNA"/>
</dbReference>
<dbReference type="AlphaFoldDB" id="A0AAV9Z6H6"/>
<gene>
    <name evidence="2" type="ORF">R3P38DRAFT_717609</name>
</gene>
<name>A0AAV9Z6H6_9AGAR</name>
<protein>
    <submittedName>
        <fullName evidence="2">Uncharacterized protein</fullName>
    </submittedName>
</protein>
<accession>A0AAV9Z6H6</accession>
<evidence type="ECO:0000313" key="2">
    <source>
        <dbReference type="EMBL" id="KAK6971559.1"/>
    </source>
</evidence>
<keyword evidence="3" id="KW-1185">Reference proteome</keyword>
<organism evidence="2 3">
    <name type="scientific">Favolaschia claudopus</name>
    <dbReference type="NCBI Taxonomy" id="2862362"/>
    <lineage>
        <taxon>Eukaryota</taxon>
        <taxon>Fungi</taxon>
        <taxon>Dikarya</taxon>
        <taxon>Basidiomycota</taxon>
        <taxon>Agaricomycotina</taxon>
        <taxon>Agaricomycetes</taxon>
        <taxon>Agaricomycetidae</taxon>
        <taxon>Agaricales</taxon>
        <taxon>Marasmiineae</taxon>
        <taxon>Mycenaceae</taxon>
        <taxon>Favolaschia</taxon>
    </lineage>
</organism>
<evidence type="ECO:0000256" key="1">
    <source>
        <dbReference type="SAM" id="MobiDB-lite"/>
    </source>
</evidence>
<sequence>MSRRASRLPRTSTYPSLQDIRAAAEAIIRDVFRNQRTFDRLHSHSPEPDSLLVVHATKRASSTDSCIVSQYGHRSMPAEGRRNEATPFPRTIPRLSRIHLKSEVLHRRERGEAPYDLQPHRSRLSHTPDNQTHILPHPPNKEESVSHLVGGGASCTAPRVVEAIPRSQQHPMDHRLTHRPLFPLSKRKRKEKEFRPRHSNFTDQR</sequence>
<evidence type="ECO:0000313" key="3">
    <source>
        <dbReference type="Proteomes" id="UP001362999"/>
    </source>
</evidence>